<evidence type="ECO:0000256" key="3">
    <source>
        <dbReference type="SAM" id="Phobius"/>
    </source>
</evidence>
<keyword evidence="1" id="KW-0853">WD repeat</keyword>
<dbReference type="KEGG" id="chk:D4L85_23105"/>
<protein>
    <recommendedName>
        <fullName evidence="4">Novel STAND NTPase 1 domain-containing protein</fullName>
    </recommendedName>
</protein>
<accession>A0A385STI9</accession>
<dbReference type="SMART" id="SM00320">
    <property type="entry name" value="WD40"/>
    <property type="match status" value="6"/>
</dbReference>
<dbReference type="CDD" id="cd00267">
    <property type="entry name" value="ABC_ATPase"/>
    <property type="match status" value="1"/>
</dbReference>
<dbReference type="PROSITE" id="PS50294">
    <property type="entry name" value="WD_REPEATS_REGION"/>
    <property type="match status" value="1"/>
</dbReference>
<keyword evidence="3" id="KW-0472">Membrane</keyword>
<feature type="transmembrane region" description="Helical" evidence="3">
    <location>
        <begin position="515"/>
        <end position="536"/>
    </location>
</feature>
<dbReference type="EMBL" id="CP032382">
    <property type="protein sequence ID" value="AYB33295.1"/>
    <property type="molecule type" value="Genomic_DNA"/>
</dbReference>
<proteinExistence type="predicted"/>
<dbReference type="PANTHER" id="PTHR19879:SF9">
    <property type="entry name" value="TRANSCRIPTION INITIATION FACTOR TFIID SUBUNIT 5"/>
    <property type="match status" value="1"/>
</dbReference>
<dbReference type="SUPFAM" id="SSF101908">
    <property type="entry name" value="Putative isomerase YbhE"/>
    <property type="match status" value="1"/>
</dbReference>
<keyword evidence="2" id="KW-0175">Coiled coil</keyword>
<gene>
    <name evidence="5" type="ORF">D4L85_23105</name>
</gene>
<dbReference type="SUPFAM" id="SSF52540">
    <property type="entry name" value="P-loop containing nucleoside triphosphate hydrolases"/>
    <property type="match status" value="1"/>
</dbReference>
<evidence type="ECO:0000256" key="2">
    <source>
        <dbReference type="SAM" id="Coils"/>
    </source>
</evidence>
<dbReference type="InterPro" id="IPR001680">
    <property type="entry name" value="WD40_rpt"/>
</dbReference>
<organism evidence="5 6">
    <name type="scientific">Chryseolinea soli</name>
    <dbReference type="NCBI Taxonomy" id="2321403"/>
    <lineage>
        <taxon>Bacteria</taxon>
        <taxon>Pseudomonadati</taxon>
        <taxon>Bacteroidota</taxon>
        <taxon>Cytophagia</taxon>
        <taxon>Cytophagales</taxon>
        <taxon>Fulvivirgaceae</taxon>
        <taxon>Chryseolinea</taxon>
    </lineage>
</organism>
<evidence type="ECO:0000313" key="6">
    <source>
        <dbReference type="Proteomes" id="UP000266183"/>
    </source>
</evidence>
<evidence type="ECO:0000259" key="4">
    <source>
        <dbReference type="Pfam" id="PF20703"/>
    </source>
</evidence>
<dbReference type="Pfam" id="PF00400">
    <property type="entry name" value="WD40"/>
    <property type="match status" value="1"/>
</dbReference>
<dbReference type="AlphaFoldDB" id="A0A385STI9"/>
<dbReference type="Proteomes" id="UP000266183">
    <property type="component" value="Chromosome"/>
</dbReference>
<dbReference type="PROSITE" id="PS50082">
    <property type="entry name" value="WD_REPEATS_2"/>
    <property type="match status" value="1"/>
</dbReference>
<dbReference type="Pfam" id="PF20703">
    <property type="entry name" value="nSTAND1"/>
    <property type="match status" value="1"/>
</dbReference>
<keyword evidence="3" id="KW-0812">Transmembrane</keyword>
<keyword evidence="6" id="KW-1185">Reference proteome</keyword>
<dbReference type="InterPro" id="IPR027417">
    <property type="entry name" value="P-loop_NTPase"/>
</dbReference>
<dbReference type="InterPro" id="IPR049052">
    <property type="entry name" value="nSTAND1"/>
</dbReference>
<dbReference type="Gene3D" id="2.130.10.10">
    <property type="entry name" value="YVTN repeat-like/Quinoprotein amine dehydrogenase"/>
    <property type="match status" value="2"/>
</dbReference>
<sequence>MPMLNEPLHSDSGYSKDVTINVQAGGENPFPGLRAFSIDDSHLFFGRDGQIDDILLKIARNRFVTVMGYSGSGKSSLMACGLVPVLYGGFVTESGSFWNVITTRPGPSPINSLTDSIVEFLVKSKRLDANDAQIQKAIFNSILRSGADGLIEIARHVQRSGEENVFFLVDQFEEIFRYREMNNSEEGLNEAQLYVNLILTAIQQNEVPLYIALSMRSDFIGECSVFSGLTQQINSSNYLVPQLTREQKRSIIEGPVTVAGGAISNRLVKRLLNDVGNNQDQLPILQHALMRTWDYWISNHEPGEPIDIRHYNAVGKVSQALAQHANEAYDELSTRDKQIAEVLFKNITEKNQNNLGKRRACRLGLVAELAEASEEEVINIVDHFRRAGRSFLMPAANIPLNTDSMIELSHESLMRIWNRLAGWVDDEFESASMYKRLSEAAAMYQIGKTGLWRPPDLQLALNWQKKQNPTREWGQRYDEAFERAIVFLDTSRITYEAELKNQEMMQRRVLRRTRATAIILGIAFIVAIIFFVFAYLQKLQADADKLRADKNREEAVTQSKIAQENQRKAEEQAEIVQKQKEELQKAFDQITETTEQLQVALNTAREARNEALSNLVEANIQRDSARVERNRAQTEFVRAEENYKEANRLFMLTKAQELASKAAVEDDDNDLSGLMAMQGFLFHRRYEGKKYEPYIYTGLYSALTKINGLTYNAMKIQGPPRVHMKSLVMTGKSNEFYAAGADGRIYKGDFDKLTNAATAYANPYPSKVIALSKDETYLVNGSDSAFVQIYNLKNGNSRPMVVKGLSGASNSIEFLPDNSAFIVSSAGNTLSQVDPKTGSVQVLARLPYELKSINISGDGKQLAGVSWSGQVILFNLADKTTTLIADDNPNRVLTVKFSPSGRYLAYGVDDVVNKRGLVKIYDFKTKETRQFTGHRAGVNDVAFSPDEKLLASAGLDKRLQLYVLDYPEDLPVVMGNNNGFIWDIEFAKGSDYLIAACSESEIRVWPTDPSLLAEQICPKLTRNMTQDEWKKYVGNVDEIPYENTCVRLLIKEY</sequence>
<keyword evidence="3" id="KW-1133">Transmembrane helix</keyword>
<dbReference type="PANTHER" id="PTHR19879">
    <property type="entry name" value="TRANSCRIPTION INITIATION FACTOR TFIID"/>
    <property type="match status" value="1"/>
</dbReference>
<feature type="coiled-coil region" evidence="2">
    <location>
        <begin position="536"/>
        <end position="649"/>
    </location>
</feature>
<reference evidence="6" key="1">
    <citation type="submission" date="2018-09" db="EMBL/GenBank/DDBJ databases">
        <title>Chryseolinea sp. KIS68-18 isolated from soil.</title>
        <authorList>
            <person name="Weon H.-Y."/>
            <person name="Kwon S.-W."/>
            <person name="Lee S.A."/>
        </authorList>
    </citation>
    <scope>NUCLEOTIDE SEQUENCE [LARGE SCALE GENOMIC DNA]</scope>
    <source>
        <strain evidence="6">KIS68-18</strain>
    </source>
</reference>
<feature type="repeat" description="WD" evidence="1">
    <location>
        <begin position="931"/>
        <end position="962"/>
    </location>
</feature>
<evidence type="ECO:0000256" key="1">
    <source>
        <dbReference type="PROSITE-ProRule" id="PRU00221"/>
    </source>
</evidence>
<evidence type="ECO:0000313" key="5">
    <source>
        <dbReference type="EMBL" id="AYB33295.1"/>
    </source>
</evidence>
<dbReference type="InterPro" id="IPR015943">
    <property type="entry name" value="WD40/YVTN_repeat-like_dom_sf"/>
</dbReference>
<name>A0A385STI9_9BACT</name>
<dbReference type="Gene3D" id="3.40.50.300">
    <property type="entry name" value="P-loop containing nucleotide triphosphate hydrolases"/>
    <property type="match status" value="1"/>
</dbReference>
<feature type="domain" description="Novel STAND NTPase 1" evidence="4">
    <location>
        <begin position="29"/>
        <end position="445"/>
    </location>
</feature>